<feature type="region of interest" description="Disordered" evidence="1">
    <location>
        <begin position="17"/>
        <end position="43"/>
    </location>
</feature>
<keyword evidence="4" id="KW-1185">Reference proteome</keyword>
<protein>
    <recommendedName>
        <fullName evidence="2">DUF6699 domain-containing protein</fullName>
    </recommendedName>
</protein>
<evidence type="ECO:0000313" key="3">
    <source>
        <dbReference type="EMBL" id="KAF9496478.1"/>
    </source>
</evidence>
<organism evidence="3 4">
    <name type="scientific">Pleurotus eryngii</name>
    <name type="common">Boletus of the steppes</name>
    <dbReference type="NCBI Taxonomy" id="5323"/>
    <lineage>
        <taxon>Eukaryota</taxon>
        <taxon>Fungi</taxon>
        <taxon>Dikarya</taxon>
        <taxon>Basidiomycota</taxon>
        <taxon>Agaricomycotina</taxon>
        <taxon>Agaricomycetes</taxon>
        <taxon>Agaricomycetidae</taxon>
        <taxon>Agaricales</taxon>
        <taxon>Pleurotineae</taxon>
        <taxon>Pleurotaceae</taxon>
        <taxon>Pleurotus</taxon>
    </lineage>
</organism>
<dbReference type="InterPro" id="IPR046522">
    <property type="entry name" value="DUF6699"/>
</dbReference>
<dbReference type="EMBL" id="MU154552">
    <property type="protein sequence ID" value="KAF9496478.1"/>
    <property type="molecule type" value="Genomic_DNA"/>
</dbReference>
<comment type="caution">
    <text evidence="3">The sequence shown here is derived from an EMBL/GenBank/DDBJ whole genome shotgun (WGS) entry which is preliminary data.</text>
</comment>
<feature type="compositionally biased region" description="Polar residues" evidence="1">
    <location>
        <begin position="17"/>
        <end position="38"/>
    </location>
</feature>
<evidence type="ECO:0000313" key="4">
    <source>
        <dbReference type="Proteomes" id="UP000807025"/>
    </source>
</evidence>
<dbReference type="AlphaFoldDB" id="A0A9P6DGU3"/>
<evidence type="ECO:0000256" key="1">
    <source>
        <dbReference type="SAM" id="MobiDB-lite"/>
    </source>
</evidence>
<reference evidence="3" key="1">
    <citation type="submission" date="2020-11" db="EMBL/GenBank/DDBJ databases">
        <authorList>
            <consortium name="DOE Joint Genome Institute"/>
            <person name="Ahrendt S."/>
            <person name="Riley R."/>
            <person name="Andreopoulos W."/>
            <person name="Labutti K."/>
            <person name="Pangilinan J."/>
            <person name="Ruiz-Duenas F.J."/>
            <person name="Barrasa J.M."/>
            <person name="Sanchez-Garcia M."/>
            <person name="Camarero S."/>
            <person name="Miyauchi S."/>
            <person name="Serrano A."/>
            <person name="Linde D."/>
            <person name="Babiker R."/>
            <person name="Drula E."/>
            <person name="Ayuso-Fernandez I."/>
            <person name="Pacheco R."/>
            <person name="Padilla G."/>
            <person name="Ferreira P."/>
            <person name="Barriuso J."/>
            <person name="Kellner H."/>
            <person name="Castanera R."/>
            <person name="Alfaro M."/>
            <person name="Ramirez L."/>
            <person name="Pisabarro A.G."/>
            <person name="Kuo A."/>
            <person name="Tritt A."/>
            <person name="Lipzen A."/>
            <person name="He G."/>
            <person name="Yan M."/>
            <person name="Ng V."/>
            <person name="Cullen D."/>
            <person name="Martin F."/>
            <person name="Rosso M.-N."/>
            <person name="Henrissat B."/>
            <person name="Hibbett D."/>
            <person name="Martinez A.T."/>
            <person name="Grigoriev I.V."/>
        </authorList>
    </citation>
    <scope>NUCLEOTIDE SEQUENCE</scope>
    <source>
        <strain evidence="3">ATCC 90797</strain>
    </source>
</reference>
<feature type="domain" description="DUF6699" evidence="2">
    <location>
        <begin position="81"/>
        <end position="213"/>
    </location>
</feature>
<name>A0A9P6DGU3_PLEER</name>
<dbReference type="Pfam" id="PF20415">
    <property type="entry name" value="DUF6699"/>
    <property type="match status" value="1"/>
</dbReference>
<dbReference type="Proteomes" id="UP000807025">
    <property type="component" value="Unassembled WGS sequence"/>
</dbReference>
<sequence length="223" mass="25152">MPTRRVHFAARDTVHQLSTPSPAWSSTSLPSTPGIQTPPNLPATLPGPTPYHFVLPTKVARPLPRHPQPHPALYGPPPSVHYYCSYPPQTLAVSNRRLSPYFLSEPATNPPVSFMLITSPHLPWTVKVNSSRFGVVTVSDVFQAVYASLRKNIYPSEFESLAHHDKKRVRKAYEERYRRIRSSREADQEKSQGVKRVDFLMGHSRFMGLTVTSDPTVWSIRTA</sequence>
<dbReference type="OrthoDB" id="2783256at2759"/>
<gene>
    <name evidence="3" type="ORF">BDN71DRAFT_756796</name>
</gene>
<proteinExistence type="predicted"/>
<accession>A0A9P6DGU3</accession>
<evidence type="ECO:0000259" key="2">
    <source>
        <dbReference type="Pfam" id="PF20415"/>
    </source>
</evidence>